<dbReference type="AlphaFoldDB" id="A0A9P9W891"/>
<proteinExistence type="inferred from homology"/>
<evidence type="ECO:0000313" key="5">
    <source>
        <dbReference type="EMBL" id="KAI1849905.1"/>
    </source>
</evidence>
<evidence type="ECO:0000256" key="3">
    <source>
        <dbReference type="ARBA" id="ARBA00022677"/>
    </source>
</evidence>
<reference evidence="5" key="1">
    <citation type="submission" date="2021-03" db="EMBL/GenBank/DDBJ databases">
        <title>Revisited historic fungal species revealed as producer of novel bioactive compounds through whole genome sequencing and comparative genomics.</title>
        <authorList>
            <person name="Vignolle G.A."/>
            <person name="Hochenegger N."/>
            <person name="Mach R.L."/>
            <person name="Mach-Aigner A.R."/>
            <person name="Javad Rahimi M."/>
            <person name="Salim K.A."/>
            <person name="Chan C.M."/>
            <person name="Lim L.B.L."/>
            <person name="Cai F."/>
            <person name="Druzhinina I.S."/>
            <person name="U'Ren J.M."/>
            <person name="Derntl C."/>
        </authorList>
    </citation>
    <scope>NUCLEOTIDE SEQUENCE</scope>
    <source>
        <strain evidence="5">TUCIM 5799</strain>
    </source>
</reference>
<gene>
    <name evidence="5" type="ORF">JX265_013492</name>
</gene>
<dbReference type="EMBL" id="JAFIMR010000072">
    <property type="protein sequence ID" value="KAI1849905.1"/>
    <property type="molecule type" value="Genomic_DNA"/>
</dbReference>
<dbReference type="GO" id="GO:0019915">
    <property type="term" value="P:lipid storage"/>
    <property type="evidence" value="ECO:0007669"/>
    <property type="project" value="InterPro"/>
</dbReference>
<evidence type="ECO:0000313" key="6">
    <source>
        <dbReference type="Proteomes" id="UP000829685"/>
    </source>
</evidence>
<organism evidence="5 6">
    <name type="scientific">Neoarthrinium moseri</name>
    <dbReference type="NCBI Taxonomy" id="1658444"/>
    <lineage>
        <taxon>Eukaryota</taxon>
        <taxon>Fungi</taxon>
        <taxon>Dikarya</taxon>
        <taxon>Ascomycota</taxon>
        <taxon>Pezizomycotina</taxon>
        <taxon>Sordariomycetes</taxon>
        <taxon>Xylariomycetidae</taxon>
        <taxon>Amphisphaeriales</taxon>
        <taxon>Apiosporaceae</taxon>
        <taxon>Neoarthrinium</taxon>
    </lineage>
</organism>
<dbReference type="Proteomes" id="UP000829685">
    <property type="component" value="Unassembled WGS sequence"/>
</dbReference>
<evidence type="ECO:0008006" key="7">
    <source>
        <dbReference type="Google" id="ProtNLM"/>
    </source>
</evidence>
<protein>
    <recommendedName>
        <fullName evidence="7">Lipid droplet-associated hydrolase</fullName>
    </recommendedName>
</protein>
<dbReference type="InterPro" id="IPR019363">
    <property type="entry name" value="LDAH"/>
</dbReference>
<keyword evidence="3" id="KW-0551">Lipid droplet</keyword>
<evidence type="ECO:0000256" key="2">
    <source>
        <dbReference type="ARBA" id="ARBA00008300"/>
    </source>
</evidence>
<accession>A0A9P9W891</accession>
<comment type="caution">
    <text evidence="5">The sequence shown here is derived from an EMBL/GenBank/DDBJ whole genome shotgun (WGS) entry which is preliminary data.</text>
</comment>
<dbReference type="Pfam" id="PF10230">
    <property type="entry name" value="LIDHydrolase"/>
    <property type="match status" value="1"/>
</dbReference>
<evidence type="ECO:0000256" key="1">
    <source>
        <dbReference type="ARBA" id="ARBA00004502"/>
    </source>
</evidence>
<dbReference type="GO" id="GO:0016298">
    <property type="term" value="F:lipase activity"/>
    <property type="evidence" value="ECO:0007669"/>
    <property type="project" value="InterPro"/>
</dbReference>
<evidence type="ECO:0000256" key="4">
    <source>
        <dbReference type="ARBA" id="ARBA00022801"/>
    </source>
</evidence>
<dbReference type="GO" id="GO:0005811">
    <property type="term" value="C:lipid droplet"/>
    <property type="evidence" value="ECO:0007669"/>
    <property type="project" value="UniProtKB-SubCell"/>
</dbReference>
<name>A0A9P9W891_9PEZI</name>
<dbReference type="Gene3D" id="3.40.50.1820">
    <property type="entry name" value="alpha/beta hydrolase"/>
    <property type="match status" value="1"/>
</dbReference>
<dbReference type="PANTHER" id="PTHR13390">
    <property type="entry name" value="LIPASE"/>
    <property type="match status" value="1"/>
</dbReference>
<dbReference type="PANTHER" id="PTHR13390:SF0">
    <property type="entry name" value="LIPID DROPLET-ASSOCIATED HYDROLASE"/>
    <property type="match status" value="1"/>
</dbReference>
<dbReference type="SUPFAM" id="SSF53474">
    <property type="entry name" value="alpha/beta-Hydrolases"/>
    <property type="match status" value="1"/>
</dbReference>
<comment type="subcellular location">
    <subcellularLocation>
        <location evidence="1">Lipid droplet</location>
    </subcellularLocation>
</comment>
<keyword evidence="6" id="KW-1185">Reference proteome</keyword>
<dbReference type="InterPro" id="IPR029058">
    <property type="entry name" value="AB_hydrolase_fold"/>
</dbReference>
<keyword evidence="4" id="KW-0378">Hydrolase</keyword>
<comment type="similarity">
    <text evidence="2">Belongs to the AB hydrolase superfamily. LDAH family.</text>
</comment>
<sequence>MAVHSLSYPSRTDGASTSSRDVLIYFISGNPGLIDYYESFLSTLRHLLDSSPSSRDTRFHIYGQDLAGFDDNDHKPFTSANPPHDVAYQIQDCFDTLSGLRVEDGPRKGKPYDDVLLMGHSVGTYIILQIFHRLLRDPASAPQLHLRAGILLFPTIEHINRSPQGLRLDLLRRTPVLGAHAHLVARGFLRLWPRAALSWFVRTVLGFPPHAADVTVRFLQSRDGVWQALHMGMDEMQVIGEGQWDDELWEIEAEAEAAAAGNSQQQQQQQVVPKFFFFFGKDDHWVASHLRDEFIERMSQKAERTRCVVDEGNLPHAFCIRNSETVAEKALHWINEIYDA</sequence>